<evidence type="ECO:0000256" key="7">
    <source>
        <dbReference type="ARBA" id="ARBA00047464"/>
    </source>
</evidence>
<evidence type="ECO:0000256" key="9">
    <source>
        <dbReference type="RuleBase" id="RU000584"/>
    </source>
</evidence>
<dbReference type="GO" id="GO:0008883">
    <property type="term" value="F:glutamyl-tRNA reductase activity"/>
    <property type="evidence" value="ECO:0007669"/>
    <property type="project" value="UniProtKB-EC"/>
</dbReference>
<dbReference type="Gene3D" id="3.30.460.30">
    <property type="entry name" value="Glutamyl-tRNA reductase, N-terminal domain"/>
    <property type="match status" value="1"/>
</dbReference>
<comment type="domain">
    <text evidence="8">Possesses an unusual extended V-shaped dimeric structure with each monomer consisting of three distinct domains arranged along a curved 'spinal' alpha-helix. The N-terminal catalytic domain specifically recognizes the glutamate moiety of the substrate. The second domain is the NADPH-binding domain, and the third C-terminal domain is responsible for dimerization.</text>
</comment>
<dbReference type="InterPro" id="IPR036453">
    <property type="entry name" value="GluRdtase_dimer_dom_sf"/>
</dbReference>
<dbReference type="RefSeq" id="WP_260103767.1">
    <property type="nucleotide sequence ID" value="NZ_JALXSQ010000004.1"/>
</dbReference>
<dbReference type="Pfam" id="PF00745">
    <property type="entry name" value="GlutR_dimer"/>
    <property type="match status" value="1"/>
</dbReference>
<feature type="domain" description="Quinate/shikimate 5-dehydrogenase/glutamyl-tRNA reductase" evidence="11">
    <location>
        <begin position="171"/>
        <end position="304"/>
    </location>
</feature>
<protein>
    <recommendedName>
        <fullName evidence="3 8">Glutamyl-tRNA reductase</fullName>
        <shortName evidence="8">GluTR</shortName>
        <ecNumber evidence="3 8">1.2.1.70</ecNumber>
    </recommendedName>
</protein>
<feature type="binding site" evidence="8">
    <location>
        <begin position="114"/>
        <end position="116"/>
    </location>
    <ligand>
        <name>substrate</name>
    </ligand>
</feature>
<dbReference type="NCBIfam" id="TIGR01035">
    <property type="entry name" value="hemA"/>
    <property type="match status" value="1"/>
</dbReference>
<keyword evidence="5 8" id="KW-0560">Oxidoreductase</keyword>
<dbReference type="HAMAP" id="MF_00087">
    <property type="entry name" value="Glu_tRNA_reductase"/>
    <property type="match status" value="1"/>
</dbReference>
<dbReference type="EC" id="1.2.1.70" evidence="3 8"/>
<evidence type="ECO:0000256" key="2">
    <source>
        <dbReference type="ARBA" id="ARBA00005916"/>
    </source>
</evidence>
<dbReference type="InterPro" id="IPR036291">
    <property type="entry name" value="NAD(P)-bd_dom_sf"/>
</dbReference>
<organism evidence="13 14">
    <name type="scientific">Pseudoclavibacter albus</name>
    <dbReference type="NCBI Taxonomy" id="272241"/>
    <lineage>
        <taxon>Bacteria</taxon>
        <taxon>Bacillati</taxon>
        <taxon>Actinomycetota</taxon>
        <taxon>Actinomycetes</taxon>
        <taxon>Micrococcales</taxon>
        <taxon>Microbacteriaceae</taxon>
        <taxon>Pseudoclavibacter</taxon>
    </lineage>
</organism>
<feature type="binding site" evidence="8">
    <location>
        <position position="109"/>
    </location>
    <ligand>
        <name>substrate</name>
    </ligand>
</feature>
<dbReference type="SUPFAM" id="SSF51735">
    <property type="entry name" value="NAD(P)-binding Rossmann-fold domains"/>
    <property type="match status" value="1"/>
</dbReference>
<comment type="similarity">
    <text evidence="2 8 9">Belongs to the glutamyl-tRNA reductase family.</text>
</comment>
<evidence type="ECO:0000256" key="4">
    <source>
        <dbReference type="ARBA" id="ARBA00022857"/>
    </source>
</evidence>
<comment type="catalytic activity">
    <reaction evidence="7 8 9">
        <text>(S)-4-amino-5-oxopentanoate + tRNA(Glu) + NADP(+) = L-glutamyl-tRNA(Glu) + NADPH + H(+)</text>
        <dbReference type="Rhea" id="RHEA:12344"/>
        <dbReference type="Rhea" id="RHEA-COMP:9663"/>
        <dbReference type="Rhea" id="RHEA-COMP:9680"/>
        <dbReference type="ChEBI" id="CHEBI:15378"/>
        <dbReference type="ChEBI" id="CHEBI:57501"/>
        <dbReference type="ChEBI" id="CHEBI:57783"/>
        <dbReference type="ChEBI" id="CHEBI:58349"/>
        <dbReference type="ChEBI" id="CHEBI:78442"/>
        <dbReference type="ChEBI" id="CHEBI:78520"/>
        <dbReference type="EC" id="1.2.1.70"/>
    </reaction>
</comment>
<evidence type="ECO:0000256" key="5">
    <source>
        <dbReference type="ARBA" id="ARBA00023002"/>
    </source>
</evidence>
<dbReference type="PANTHER" id="PTHR43013">
    <property type="entry name" value="GLUTAMYL-TRNA REDUCTASE"/>
    <property type="match status" value="1"/>
</dbReference>
<dbReference type="Pfam" id="PF01488">
    <property type="entry name" value="Shikimate_DH"/>
    <property type="match status" value="1"/>
</dbReference>
<dbReference type="Pfam" id="PF05201">
    <property type="entry name" value="GlutR_N"/>
    <property type="match status" value="1"/>
</dbReference>
<keyword evidence="6 8" id="KW-0627">Porphyrin biosynthesis</keyword>
<comment type="miscellaneous">
    <text evidence="8">During catalysis, the active site Cys acts as a nucleophile attacking the alpha-carbonyl group of tRNA-bound glutamate with the formation of a thioester intermediate between enzyme and glutamate, and the concomitant release of tRNA(Glu). The thioester intermediate is finally reduced by direct hydride transfer from NADPH, to form the product GSA.</text>
</comment>
<dbReference type="Proteomes" id="UP001525379">
    <property type="component" value="Unassembled WGS sequence"/>
</dbReference>
<sequence>MLLCLSASHRSASFAMLERLSASDAPAVAELCTRIPELRGGVCVSTCNRYELYLDLNPLGDEWMLRARILTNLADVLDTPVQILTDNLRILSDEDVPEYLFSVTSGLESVAVGEGEISGQVSRALEQAQDSGTTTARLERLFQQAANTSKGVKSNTGIGQLGRSLVRLAFDLATSQLESWESTRVLLVGTGAYAGATLKALRDRGVTKVSVYSPSGRAGRFAEREGVVPVEEHSYLPTLTNADLIVTCTNADELVLTQDQLQLARSAPGTVKKQLIIDLGMPRNVDPNVAALDGVELLDLETLRIHAPIEELDSANEARCIVARAAAEFAGQQAESDVAPALSALREHIHALVNQEIERISSREDSGIAAQALRRLGNTLLHDPMVRGKQMAREGRRDEFEAALGTLYGIEVAKPATPRIAQLPGASGCPVEHA</sequence>
<dbReference type="PIRSF" id="PIRSF000445">
    <property type="entry name" value="4pyrrol_synth_GluRdtase"/>
    <property type="match status" value="1"/>
</dbReference>
<evidence type="ECO:0000259" key="10">
    <source>
        <dbReference type="Pfam" id="PF00745"/>
    </source>
</evidence>
<feature type="binding site" evidence="8">
    <location>
        <position position="120"/>
    </location>
    <ligand>
        <name>substrate</name>
    </ligand>
</feature>
<keyword evidence="14" id="KW-1185">Reference proteome</keyword>
<feature type="binding site" evidence="8">
    <location>
        <begin position="46"/>
        <end position="49"/>
    </location>
    <ligand>
        <name>substrate</name>
    </ligand>
</feature>
<dbReference type="InterPro" id="IPR006151">
    <property type="entry name" value="Shikm_DH/Glu-tRNA_Rdtase"/>
</dbReference>
<feature type="binding site" evidence="8">
    <location>
        <begin position="189"/>
        <end position="194"/>
    </location>
    <ligand>
        <name>NADP(+)</name>
        <dbReference type="ChEBI" id="CHEBI:58349"/>
    </ligand>
</feature>
<proteinExistence type="inferred from homology"/>
<gene>
    <name evidence="8" type="primary">hemA</name>
    <name evidence="13" type="ORF">M3D15_02090</name>
</gene>
<comment type="pathway">
    <text evidence="1 8 9">Porphyrin-containing compound metabolism; protoporphyrin-IX biosynthesis; 5-aminolevulinate from L-glutamyl-tRNA(Glu): step 1/2.</text>
</comment>
<evidence type="ECO:0000259" key="11">
    <source>
        <dbReference type="Pfam" id="PF01488"/>
    </source>
</evidence>
<evidence type="ECO:0000313" key="13">
    <source>
        <dbReference type="EMBL" id="MCT2042135.1"/>
    </source>
</evidence>
<dbReference type="SUPFAM" id="SSF69742">
    <property type="entry name" value="Glutamyl tRNA-reductase catalytic, N-terminal domain"/>
    <property type="match status" value="1"/>
</dbReference>
<name>A0ABT2HVH5_9MICO</name>
<accession>A0ABT2HVH5</accession>
<evidence type="ECO:0000313" key="14">
    <source>
        <dbReference type="Proteomes" id="UP001525379"/>
    </source>
</evidence>
<evidence type="ECO:0000256" key="1">
    <source>
        <dbReference type="ARBA" id="ARBA00005059"/>
    </source>
</evidence>
<dbReference type="EMBL" id="JALXSQ010000004">
    <property type="protein sequence ID" value="MCT2042135.1"/>
    <property type="molecule type" value="Genomic_DNA"/>
</dbReference>
<dbReference type="PANTHER" id="PTHR43013:SF1">
    <property type="entry name" value="GLUTAMYL-TRNA REDUCTASE"/>
    <property type="match status" value="1"/>
</dbReference>
<reference evidence="13 14" key="1">
    <citation type="submission" date="2022-04" db="EMBL/GenBank/DDBJ databases">
        <title>Human microbiome associated bacterial genomes.</title>
        <authorList>
            <person name="Sandstrom S."/>
            <person name="Salamzade R."/>
            <person name="Kalan L.R."/>
        </authorList>
    </citation>
    <scope>NUCLEOTIDE SEQUENCE [LARGE SCALE GENOMIC DNA]</scope>
    <source>
        <strain evidence="14">p3-SID1799</strain>
    </source>
</reference>
<feature type="domain" description="Glutamyl-tRNA reductase N-terminal" evidence="12">
    <location>
        <begin position="6"/>
        <end position="156"/>
    </location>
</feature>
<evidence type="ECO:0000256" key="6">
    <source>
        <dbReference type="ARBA" id="ARBA00023244"/>
    </source>
</evidence>
<keyword evidence="4 8" id="KW-0521">NADP</keyword>
<evidence type="ECO:0000256" key="8">
    <source>
        <dbReference type="HAMAP-Rule" id="MF_00087"/>
    </source>
</evidence>
<dbReference type="SUPFAM" id="SSF69075">
    <property type="entry name" value="Glutamyl tRNA-reductase dimerization domain"/>
    <property type="match status" value="1"/>
</dbReference>
<dbReference type="InterPro" id="IPR015896">
    <property type="entry name" value="4pyrrol_synth_GluRdtase_dimer"/>
</dbReference>
<comment type="caution">
    <text evidence="13">The sequence shown here is derived from an EMBL/GenBank/DDBJ whole genome shotgun (WGS) entry which is preliminary data.</text>
</comment>
<feature type="active site" description="Nucleophile" evidence="8">
    <location>
        <position position="47"/>
    </location>
</feature>
<dbReference type="Gene3D" id="3.40.50.720">
    <property type="entry name" value="NAD(P)-binding Rossmann-like Domain"/>
    <property type="match status" value="1"/>
</dbReference>
<comment type="subunit">
    <text evidence="8">Homodimer.</text>
</comment>
<feature type="domain" description="Tetrapyrrole biosynthesis glutamyl-tRNA reductase dimerisation" evidence="10">
    <location>
        <begin position="317"/>
        <end position="409"/>
    </location>
</feature>
<evidence type="ECO:0000256" key="3">
    <source>
        <dbReference type="ARBA" id="ARBA00012970"/>
    </source>
</evidence>
<comment type="function">
    <text evidence="8">Catalyzes the NADPH-dependent reduction of glutamyl-tRNA(Glu) to glutamate 1-semialdehyde (GSA).</text>
</comment>
<dbReference type="InterPro" id="IPR000343">
    <property type="entry name" value="4pyrrol_synth_GluRdtase"/>
</dbReference>
<dbReference type="InterPro" id="IPR015895">
    <property type="entry name" value="4pyrrol_synth_GluRdtase_N"/>
</dbReference>
<evidence type="ECO:0000259" key="12">
    <source>
        <dbReference type="Pfam" id="PF05201"/>
    </source>
</evidence>
<dbReference type="NCBIfam" id="NF000750">
    <property type="entry name" value="PRK00045.3-4"/>
    <property type="match status" value="1"/>
</dbReference>
<dbReference type="InterPro" id="IPR036343">
    <property type="entry name" value="GluRdtase_N_sf"/>
</dbReference>
<comment type="caution">
    <text evidence="8">Lacks conserved residue(s) required for the propagation of feature annotation.</text>
</comment>